<sequence length="168" mass="19556">MSVKLFTVFIVIFIMCLSGCTNDKGKIENEETITEGANNQENAAEKKQENEQYILELYEKQIEAINEGNEEKYMSIVKIDHDSKEDTRAQFLQTQELGIVVEVEEIEVREQTESTADLYVKQKMYTEDDNPDFLDRILEVIHHFEKINGEWKMINSTAVGIHFLEQVE</sequence>
<proteinExistence type="predicted"/>
<dbReference type="InterPro" id="IPR032710">
    <property type="entry name" value="NTF2-like_dom_sf"/>
</dbReference>
<evidence type="ECO:0008006" key="3">
    <source>
        <dbReference type="Google" id="ProtNLM"/>
    </source>
</evidence>
<gene>
    <name evidence="1" type="ORF">ACFSJF_19885</name>
</gene>
<evidence type="ECO:0000313" key="1">
    <source>
        <dbReference type="EMBL" id="MFD2046532.1"/>
    </source>
</evidence>
<dbReference type="RefSeq" id="WP_377558507.1">
    <property type="nucleotide sequence ID" value="NZ_JBHUHQ010000039.1"/>
</dbReference>
<evidence type="ECO:0000313" key="2">
    <source>
        <dbReference type="Proteomes" id="UP001597383"/>
    </source>
</evidence>
<dbReference type="Proteomes" id="UP001597383">
    <property type="component" value="Unassembled WGS sequence"/>
</dbReference>
<reference evidence="2" key="1">
    <citation type="journal article" date="2019" name="Int. J. Syst. Evol. Microbiol.">
        <title>The Global Catalogue of Microorganisms (GCM) 10K type strain sequencing project: providing services to taxonomists for standard genome sequencing and annotation.</title>
        <authorList>
            <consortium name="The Broad Institute Genomics Platform"/>
            <consortium name="The Broad Institute Genome Sequencing Center for Infectious Disease"/>
            <person name="Wu L."/>
            <person name="Ma J."/>
        </authorList>
    </citation>
    <scope>NUCLEOTIDE SEQUENCE [LARGE SCALE GENOMIC DNA]</scope>
    <source>
        <strain evidence="2">R28</strain>
    </source>
</reference>
<dbReference type="SUPFAM" id="SSF54427">
    <property type="entry name" value="NTF2-like"/>
    <property type="match status" value="1"/>
</dbReference>
<protein>
    <recommendedName>
        <fullName evidence="3">Nuclear transport factor 2 family protein</fullName>
    </recommendedName>
</protein>
<name>A0ABW4W466_9BACI</name>
<dbReference type="EMBL" id="JBHUHQ010000039">
    <property type="protein sequence ID" value="MFD2046532.1"/>
    <property type="molecule type" value="Genomic_DNA"/>
</dbReference>
<comment type="caution">
    <text evidence="1">The sequence shown here is derived from an EMBL/GenBank/DDBJ whole genome shotgun (WGS) entry which is preliminary data.</text>
</comment>
<organism evidence="1 2">
    <name type="scientific">Ornithinibacillus salinisoli</name>
    <dbReference type="NCBI Taxonomy" id="1848459"/>
    <lineage>
        <taxon>Bacteria</taxon>
        <taxon>Bacillati</taxon>
        <taxon>Bacillota</taxon>
        <taxon>Bacilli</taxon>
        <taxon>Bacillales</taxon>
        <taxon>Bacillaceae</taxon>
        <taxon>Ornithinibacillus</taxon>
    </lineage>
</organism>
<keyword evidence="2" id="KW-1185">Reference proteome</keyword>
<accession>A0ABW4W466</accession>